<evidence type="ECO:0000256" key="2">
    <source>
        <dbReference type="SAM" id="SignalP"/>
    </source>
</evidence>
<dbReference type="AlphaFoldDB" id="U2EIB6"/>
<evidence type="ECO:0000313" key="3">
    <source>
        <dbReference type="EMBL" id="ERJ18087.1"/>
    </source>
</evidence>
<dbReference type="EMBL" id="AFNV02000023">
    <property type="protein sequence ID" value="ERJ18087.1"/>
    <property type="molecule type" value="Genomic_DNA"/>
</dbReference>
<keyword evidence="2" id="KW-0732">Signal</keyword>
<dbReference type="Proteomes" id="UP000006242">
    <property type="component" value="Unassembled WGS sequence"/>
</dbReference>
<reference evidence="3 4" key="2">
    <citation type="journal article" date="2013" name="PLoS ONE">
        <title>INDIGO - INtegrated Data Warehouse of MIcrobial GenOmes with Examples from the Red Sea Extremophiles.</title>
        <authorList>
            <person name="Alam I."/>
            <person name="Antunes A."/>
            <person name="Kamau A.A."/>
            <person name="Ba Alawi W."/>
            <person name="Kalkatawi M."/>
            <person name="Stingl U."/>
            <person name="Bajic V.B."/>
        </authorList>
    </citation>
    <scope>NUCLEOTIDE SEQUENCE [LARGE SCALE GENOMIC DNA]</scope>
    <source>
        <strain evidence="3 4">E1L3A</strain>
    </source>
</reference>
<organism evidence="3 4">
    <name type="scientific">Salinisphaera shabanensis E1L3A</name>
    <dbReference type="NCBI Taxonomy" id="1033802"/>
    <lineage>
        <taxon>Bacteria</taxon>
        <taxon>Pseudomonadati</taxon>
        <taxon>Pseudomonadota</taxon>
        <taxon>Gammaproteobacteria</taxon>
        <taxon>Salinisphaerales</taxon>
        <taxon>Salinisphaeraceae</taxon>
        <taxon>Salinisphaera</taxon>
    </lineage>
</organism>
<evidence type="ECO:0008006" key="5">
    <source>
        <dbReference type="Google" id="ProtNLM"/>
    </source>
</evidence>
<feature type="signal peptide" evidence="2">
    <location>
        <begin position="1"/>
        <end position="29"/>
    </location>
</feature>
<reference evidence="3 4" key="1">
    <citation type="journal article" date="2011" name="J. Bacteriol.">
        <title>Genome sequence of Salinisphaera shabanensis, a gammaproteobacterium from the harsh, variable environment of the brine-seawater interface of the Shaban Deep in the Red Sea.</title>
        <authorList>
            <person name="Antunes A."/>
            <person name="Alam I."/>
            <person name="Bajic V.B."/>
            <person name="Stingl U."/>
        </authorList>
    </citation>
    <scope>NUCLEOTIDE SEQUENCE [LARGE SCALE GENOMIC DNA]</scope>
    <source>
        <strain evidence="3 4">E1L3A</strain>
    </source>
</reference>
<gene>
    <name evidence="3" type="ORF">SSPSH_003002</name>
</gene>
<feature type="chain" id="PRO_5004626721" description="Secreted protein" evidence="2">
    <location>
        <begin position="30"/>
        <end position="94"/>
    </location>
</feature>
<keyword evidence="4" id="KW-1185">Reference proteome</keyword>
<feature type="compositionally biased region" description="Polar residues" evidence="1">
    <location>
        <begin position="57"/>
        <end position="74"/>
    </location>
</feature>
<comment type="caution">
    <text evidence="3">The sequence shown here is derived from an EMBL/GenBank/DDBJ whole genome shotgun (WGS) entry which is preliminary data.</text>
</comment>
<evidence type="ECO:0000256" key="1">
    <source>
        <dbReference type="SAM" id="MobiDB-lite"/>
    </source>
</evidence>
<dbReference type="RefSeq" id="WP_021031812.1">
    <property type="nucleotide sequence ID" value="NZ_AFNV02000023.1"/>
</dbReference>
<feature type="compositionally biased region" description="Polar residues" evidence="1">
    <location>
        <begin position="34"/>
        <end position="49"/>
    </location>
</feature>
<accession>U2EIB6</accession>
<name>U2EIB6_9GAMM</name>
<feature type="region of interest" description="Disordered" evidence="1">
    <location>
        <begin position="30"/>
        <end position="74"/>
    </location>
</feature>
<proteinExistence type="predicted"/>
<sequence>MSTTRRSQRRNTFVAGILTLAGFAVPAGAAEKPSNYQDNITPMSASQSAMLRHGAADNTTAASPSHQSVPASRSQIEVLDLNGVHHAPMALASH</sequence>
<dbReference type="STRING" id="1033802.SSPSH_003002"/>
<protein>
    <recommendedName>
        <fullName evidence="5">Secreted protein</fullName>
    </recommendedName>
</protein>
<evidence type="ECO:0000313" key="4">
    <source>
        <dbReference type="Proteomes" id="UP000006242"/>
    </source>
</evidence>